<evidence type="ECO:0000313" key="11">
    <source>
        <dbReference type="Proteomes" id="UP001058974"/>
    </source>
</evidence>
<dbReference type="GO" id="GO:0005524">
    <property type="term" value="F:ATP binding"/>
    <property type="evidence" value="ECO:0007669"/>
    <property type="project" value="InterPro"/>
</dbReference>
<evidence type="ECO:0000256" key="4">
    <source>
        <dbReference type="ARBA" id="ARBA00023175"/>
    </source>
</evidence>
<dbReference type="GO" id="GO:0007018">
    <property type="term" value="P:microtubule-based movement"/>
    <property type="evidence" value="ECO:0007669"/>
    <property type="project" value="InterPro"/>
</dbReference>
<dbReference type="InterPro" id="IPR027417">
    <property type="entry name" value="P-loop_NTPase"/>
</dbReference>
<dbReference type="Gene3D" id="3.40.850.10">
    <property type="entry name" value="Kinesin motor domain"/>
    <property type="match status" value="1"/>
</dbReference>
<comment type="similarity">
    <text evidence="6">Belongs to the TRAFAC class myosin-kinesin ATPase superfamily. Kinesin family.</text>
</comment>
<evidence type="ECO:0000256" key="1">
    <source>
        <dbReference type="ARBA" id="ARBA00004245"/>
    </source>
</evidence>
<dbReference type="InterPro" id="IPR001752">
    <property type="entry name" value="Kinesin_motor_dom"/>
</dbReference>
<name>A0A9D5B5L7_PEA</name>
<evidence type="ECO:0000256" key="2">
    <source>
        <dbReference type="ARBA" id="ARBA00022490"/>
    </source>
</evidence>
<comment type="caution">
    <text evidence="6">Lacks conserved residue(s) required for the propagation of feature annotation.</text>
</comment>
<dbReference type="InterPro" id="IPR027640">
    <property type="entry name" value="Kinesin-like_fam"/>
</dbReference>
<keyword evidence="7" id="KW-1133">Transmembrane helix</keyword>
<keyword evidence="3" id="KW-0493">Microtubule</keyword>
<evidence type="ECO:0000259" key="8">
    <source>
        <dbReference type="PROSITE" id="PS50067"/>
    </source>
</evidence>
<dbReference type="PANTHER" id="PTHR47971:SF8">
    <property type="entry name" value="KINESIN-LIKE PROTEIN"/>
    <property type="match status" value="1"/>
</dbReference>
<keyword evidence="11" id="KW-1185">Reference proteome</keyword>
<keyword evidence="5" id="KW-0206">Cytoskeleton</keyword>
<dbReference type="EMBL" id="JAMSHJ010000003">
    <property type="protein sequence ID" value="KAI5430257.1"/>
    <property type="molecule type" value="Genomic_DNA"/>
</dbReference>
<comment type="caution">
    <text evidence="9">The sequence shown here is derived from an EMBL/GenBank/DDBJ whole genome shotgun (WGS) entry which is preliminary data.</text>
</comment>
<dbReference type="GO" id="GO:0005874">
    <property type="term" value="C:microtubule"/>
    <property type="evidence" value="ECO:0007669"/>
    <property type="project" value="UniProtKB-KW"/>
</dbReference>
<evidence type="ECO:0000256" key="3">
    <source>
        <dbReference type="ARBA" id="ARBA00022701"/>
    </source>
</evidence>
<dbReference type="GO" id="GO:0003777">
    <property type="term" value="F:microtubule motor activity"/>
    <property type="evidence" value="ECO:0007669"/>
    <property type="project" value="InterPro"/>
</dbReference>
<dbReference type="InterPro" id="IPR036961">
    <property type="entry name" value="Kinesin_motor_dom_sf"/>
</dbReference>
<evidence type="ECO:0000256" key="6">
    <source>
        <dbReference type="PROSITE-ProRule" id="PRU00283"/>
    </source>
</evidence>
<dbReference type="GO" id="GO:0008017">
    <property type="term" value="F:microtubule binding"/>
    <property type="evidence" value="ECO:0007669"/>
    <property type="project" value="InterPro"/>
</dbReference>
<keyword evidence="4" id="KW-0505">Motor protein</keyword>
<keyword evidence="7" id="KW-0472">Membrane</keyword>
<evidence type="ECO:0000256" key="5">
    <source>
        <dbReference type="ARBA" id="ARBA00023212"/>
    </source>
</evidence>
<feature type="transmembrane region" description="Helical" evidence="7">
    <location>
        <begin position="48"/>
        <end position="67"/>
    </location>
</feature>
<dbReference type="AlphaFoldDB" id="A0A9D5B5L7"/>
<organism evidence="9 11">
    <name type="scientific">Pisum sativum</name>
    <name type="common">Garden pea</name>
    <name type="synonym">Lathyrus oleraceus</name>
    <dbReference type="NCBI Taxonomy" id="3888"/>
    <lineage>
        <taxon>Eukaryota</taxon>
        <taxon>Viridiplantae</taxon>
        <taxon>Streptophyta</taxon>
        <taxon>Embryophyta</taxon>
        <taxon>Tracheophyta</taxon>
        <taxon>Spermatophyta</taxon>
        <taxon>Magnoliopsida</taxon>
        <taxon>eudicotyledons</taxon>
        <taxon>Gunneridae</taxon>
        <taxon>Pentapetalae</taxon>
        <taxon>rosids</taxon>
        <taxon>fabids</taxon>
        <taxon>Fabales</taxon>
        <taxon>Fabaceae</taxon>
        <taxon>Papilionoideae</taxon>
        <taxon>50 kb inversion clade</taxon>
        <taxon>NPAAA clade</taxon>
        <taxon>Hologalegina</taxon>
        <taxon>IRL clade</taxon>
        <taxon>Fabeae</taxon>
        <taxon>Lathyrus</taxon>
    </lineage>
</organism>
<keyword evidence="2" id="KW-0963">Cytoplasm</keyword>
<dbReference type="GO" id="GO:0007019">
    <property type="term" value="P:microtubule depolymerization"/>
    <property type="evidence" value="ECO:0007669"/>
    <property type="project" value="TreeGrafter"/>
</dbReference>
<dbReference type="EMBL" id="JAMSHJ010000003">
    <property type="protein sequence ID" value="KAI5430254.1"/>
    <property type="molecule type" value="Genomic_DNA"/>
</dbReference>
<protein>
    <recommendedName>
        <fullName evidence="8">Kinesin motor domain-containing protein</fullName>
    </recommendedName>
</protein>
<sequence>MAGHNSHSIIHFHMLWTCSLINGLQNCDWRLQDAFIWRFQDATFSVQVFYATLTFTTVTVVLVLPWIMPMKTREIKEVNEKLKSLSAHVVGLILQRSRIVTDNDGHYASSTTYLYPLTDGDTRQGLNNLQATRDSSLTGSGKTFTMQPLPLRAANDLVRQLHRPVYRNQKFKFWLSYSEIYGGELYDLLGDRKKLLMREDGRQQVCIVGLQEFEVSDVQISLITHSSSHSKRRRDGSNQA</sequence>
<comment type="subcellular location">
    <subcellularLocation>
        <location evidence="1">Cytoplasm</location>
        <location evidence="1">Cytoskeleton</location>
    </subcellularLocation>
</comment>
<evidence type="ECO:0000313" key="9">
    <source>
        <dbReference type="EMBL" id="KAI5430254.1"/>
    </source>
</evidence>
<evidence type="ECO:0000313" key="10">
    <source>
        <dbReference type="EMBL" id="KAI5430257.1"/>
    </source>
</evidence>
<accession>A0A9D5B5L7</accession>
<dbReference type="PANTHER" id="PTHR47971">
    <property type="entry name" value="KINESIN-RELATED PROTEIN 6"/>
    <property type="match status" value="1"/>
</dbReference>
<gene>
    <name evidence="9" type="ORF">KIW84_034726</name>
    <name evidence="10" type="ORF">KIW84_034728</name>
</gene>
<dbReference type="Pfam" id="PF00225">
    <property type="entry name" value="Kinesin"/>
    <property type="match status" value="1"/>
</dbReference>
<dbReference type="PROSITE" id="PS50067">
    <property type="entry name" value="KINESIN_MOTOR_2"/>
    <property type="match status" value="1"/>
</dbReference>
<dbReference type="Gramene" id="Psat03G0472600-T1">
    <property type="protein sequence ID" value="KAI5430254.1"/>
    <property type="gene ID" value="KIW84_034726"/>
</dbReference>
<proteinExistence type="inferred from homology"/>
<feature type="domain" description="Kinesin motor" evidence="8">
    <location>
        <begin position="138"/>
        <end position="240"/>
    </location>
</feature>
<keyword evidence="7" id="KW-0812">Transmembrane</keyword>
<dbReference type="Gramene" id="Psat03G0472800-T1">
    <property type="protein sequence ID" value="KAI5430257.1"/>
    <property type="gene ID" value="KIW84_034728"/>
</dbReference>
<dbReference type="Proteomes" id="UP001058974">
    <property type="component" value="Chromosome 3"/>
</dbReference>
<dbReference type="SUPFAM" id="SSF52540">
    <property type="entry name" value="P-loop containing nucleoside triphosphate hydrolases"/>
    <property type="match status" value="1"/>
</dbReference>
<evidence type="ECO:0000256" key="7">
    <source>
        <dbReference type="SAM" id="Phobius"/>
    </source>
</evidence>
<reference evidence="9 11" key="1">
    <citation type="journal article" date="2022" name="Nat. Genet.">
        <title>Improved pea reference genome and pan-genome highlight genomic features and evolutionary characteristics.</title>
        <authorList>
            <person name="Yang T."/>
            <person name="Liu R."/>
            <person name="Luo Y."/>
            <person name="Hu S."/>
            <person name="Wang D."/>
            <person name="Wang C."/>
            <person name="Pandey M.K."/>
            <person name="Ge S."/>
            <person name="Xu Q."/>
            <person name="Li N."/>
            <person name="Li G."/>
            <person name="Huang Y."/>
            <person name="Saxena R.K."/>
            <person name="Ji Y."/>
            <person name="Li M."/>
            <person name="Yan X."/>
            <person name="He Y."/>
            <person name="Liu Y."/>
            <person name="Wang X."/>
            <person name="Xiang C."/>
            <person name="Varshney R.K."/>
            <person name="Ding H."/>
            <person name="Gao S."/>
            <person name="Zong X."/>
        </authorList>
    </citation>
    <scope>NUCLEOTIDE SEQUENCE [LARGE SCALE GENOMIC DNA]</scope>
    <source>
        <strain evidence="9 11">cv. Zhongwan 6</strain>
    </source>
</reference>